<name>A0AAN9AB83_HALRR</name>
<feature type="non-terminal residue" evidence="2">
    <location>
        <position position="478"/>
    </location>
</feature>
<dbReference type="Proteomes" id="UP001381693">
    <property type="component" value="Unassembled WGS sequence"/>
</dbReference>
<gene>
    <name evidence="2" type="ORF">SK128_012296</name>
</gene>
<sequence length="478" mass="53424">MHRQGQSLLPTNDLQKNNSESHYTDIEDTLHTSPRVQKVKLRNGKKANDVSVDYDPNGHPPSIKLALQNPVFPASNYIRNCRSVPELDYYESTSSLDSIYDVPFKYELPTRLFSHLPSSPPPPIPTKPKPPLPRRNPGTKLSQTRQAHSQENLLQPTSKRKGISSRFNSQDSILNPSRIYEELNEPISGNLTVTDNRSRTRFVISSHEALERKSRDLDSERVGKEYLSQIQEPLSNKPAGNILQPLPNTPVSGSNQSPTDSLPSPYRPLSQTSNSTYYQPTDVPFYLKKPKVAFGVASYDDPFGAKFPIPLPLSSNFPMPEPALHNSANNEMEQQQLSSSISGSKDTLNNSIPSSPFRTSSQTSNSTFYQPNNAPFYKEKSKVAFGVAAYDDPLAAEFPSPQNPFSLAAKEKTNRLTEKLEQIKKPSIPPPPTPAPEQKDQKNTKLLKTNTRMHFVEHPQRANKSKSVFHLDDAPLSD</sequence>
<protein>
    <submittedName>
        <fullName evidence="2">Uncharacterized protein</fullName>
    </submittedName>
</protein>
<feature type="compositionally biased region" description="Basic and acidic residues" evidence="1">
    <location>
        <begin position="469"/>
        <end position="478"/>
    </location>
</feature>
<organism evidence="2 3">
    <name type="scientific">Halocaridina rubra</name>
    <name type="common">Hawaiian red shrimp</name>
    <dbReference type="NCBI Taxonomy" id="373956"/>
    <lineage>
        <taxon>Eukaryota</taxon>
        <taxon>Metazoa</taxon>
        <taxon>Ecdysozoa</taxon>
        <taxon>Arthropoda</taxon>
        <taxon>Crustacea</taxon>
        <taxon>Multicrustacea</taxon>
        <taxon>Malacostraca</taxon>
        <taxon>Eumalacostraca</taxon>
        <taxon>Eucarida</taxon>
        <taxon>Decapoda</taxon>
        <taxon>Pleocyemata</taxon>
        <taxon>Caridea</taxon>
        <taxon>Atyoidea</taxon>
        <taxon>Atyidae</taxon>
        <taxon>Halocaridina</taxon>
    </lineage>
</organism>
<feature type="compositionally biased region" description="Pro residues" evidence="1">
    <location>
        <begin position="118"/>
        <end position="134"/>
    </location>
</feature>
<feature type="region of interest" description="Disordered" evidence="1">
    <location>
        <begin position="423"/>
        <end position="478"/>
    </location>
</feature>
<feature type="compositionally biased region" description="Polar residues" evidence="1">
    <location>
        <begin position="249"/>
        <end position="262"/>
    </location>
</feature>
<evidence type="ECO:0000256" key="1">
    <source>
        <dbReference type="SAM" id="MobiDB-lite"/>
    </source>
</evidence>
<feature type="region of interest" description="Disordered" evidence="1">
    <location>
        <begin position="114"/>
        <end position="170"/>
    </location>
</feature>
<reference evidence="2 3" key="1">
    <citation type="submission" date="2023-11" db="EMBL/GenBank/DDBJ databases">
        <title>Halocaridina rubra genome assembly.</title>
        <authorList>
            <person name="Smith C."/>
        </authorList>
    </citation>
    <scope>NUCLEOTIDE SEQUENCE [LARGE SCALE GENOMIC DNA]</scope>
    <source>
        <strain evidence="2">EP-1</strain>
        <tissue evidence="2">Whole</tissue>
    </source>
</reference>
<comment type="caution">
    <text evidence="2">The sequence shown here is derived from an EMBL/GenBank/DDBJ whole genome shotgun (WGS) entry which is preliminary data.</text>
</comment>
<feature type="region of interest" description="Disordered" evidence="1">
    <location>
        <begin position="231"/>
        <end position="277"/>
    </location>
</feature>
<accession>A0AAN9AB83</accession>
<evidence type="ECO:0000313" key="3">
    <source>
        <dbReference type="Proteomes" id="UP001381693"/>
    </source>
</evidence>
<proteinExistence type="predicted"/>
<dbReference type="AlphaFoldDB" id="A0AAN9AB83"/>
<evidence type="ECO:0000313" key="2">
    <source>
        <dbReference type="EMBL" id="KAK7081474.1"/>
    </source>
</evidence>
<dbReference type="EMBL" id="JAXCGZ010004818">
    <property type="protein sequence ID" value="KAK7081474.1"/>
    <property type="molecule type" value="Genomic_DNA"/>
</dbReference>
<keyword evidence="3" id="KW-1185">Reference proteome</keyword>
<feature type="region of interest" description="Disordered" evidence="1">
    <location>
        <begin position="331"/>
        <end position="366"/>
    </location>
</feature>
<feature type="compositionally biased region" description="Polar residues" evidence="1">
    <location>
        <begin position="139"/>
        <end position="157"/>
    </location>
</feature>